<comment type="caution">
    <text evidence="1">The sequence shown here is derived from an EMBL/GenBank/DDBJ whole genome shotgun (WGS) entry which is preliminary data.</text>
</comment>
<name>A0A388M3X3_CHABU</name>
<dbReference type="Gramene" id="GBG89163">
    <property type="protein sequence ID" value="GBG89163"/>
    <property type="gene ID" value="CBR_g48871"/>
</dbReference>
<keyword evidence="2" id="KW-1185">Reference proteome</keyword>
<proteinExistence type="predicted"/>
<sequence length="125" mass="13033">MVARLKLKGIDGRAPPGVPWKGTPKRVTAPSTAGPCCTTRCCSRVRLLGIAAPIGCQAFIATLLFDPSMSALPIIVKQNSPSVGLFTHQQGTCAGLRPSRDRLGVSPTGLSAISPLRLLGNVSWA</sequence>
<gene>
    <name evidence="1" type="ORF">CBR_g48871</name>
</gene>
<dbReference type="AlphaFoldDB" id="A0A388M3X3"/>
<protein>
    <submittedName>
        <fullName evidence="1">Uncharacterized protein</fullName>
    </submittedName>
</protein>
<dbReference type="Proteomes" id="UP000265515">
    <property type="component" value="Unassembled WGS sequence"/>
</dbReference>
<evidence type="ECO:0000313" key="2">
    <source>
        <dbReference type="Proteomes" id="UP000265515"/>
    </source>
</evidence>
<organism evidence="1 2">
    <name type="scientific">Chara braunii</name>
    <name type="common">Braun's stonewort</name>
    <dbReference type="NCBI Taxonomy" id="69332"/>
    <lineage>
        <taxon>Eukaryota</taxon>
        <taxon>Viridiplantae</taxon>
        <taxon>Streptophyta</taxon>
        <taxon>Charophyceae</taxon>
        <taxon>Charales</taxon>
        <taxon>Characeae</taxon>
        <taxon>Chara</taxon>
    </lineage>
</organism>
<reference evidence="1 2" key="1">
    <citation type="journal article" date="2018" name="Cell">
        <title>The Chara Genome: Secondary Complexity and Implications for Plant Terrestrialization.</title>
        <authorList>
            <person name="Nishiyama T."/>
            <person name="Sakayama H."/>
            <person name="Vries J.D."/>
            <person name="Buschmann H."/>
            <person name="Saint-Marcoux D."/>
            <person name="Ullrich K.K."/>
            <person name="Haas F.B."/>
            <person name="Vanderstraeten L."/>
            <person name="Becker D."/>
            <person name="Lang D."/>
            <person name="Vosolsobe S."/>
            <person name="Rombauts S."/>
            <person name="Wilhelmsson P.K.I."/>
            <person name="Janitza P."/>
            <person name="Kern R."/>
            <person name="Heyl A."/>
            <person name="Rumpler F."/>
            <person name="Villalobos L.I.A.C."/>
            <person name="Clay J.M."/>
            <person name="Skokan R."/>
            <person name="Toyoda A."/>
            <person name="Suzuki Y."/>
            <person name="Kagoshima H."/>
            <person name="Schijlen E."/>
            <person name="Tajeshwar N."/>
            <person name="Catarino B."/>
            <person name="Hetherington A.J."/>
            <person name="Saltykova A."/>
            <person name="Bonnot C."/>
            <person name="Breuninger H."/>
            <person name="Symeonidi A."/>
            <person name="Radhakrishnan G.V."/>
            <person name="Van Nieuwerburgh F."/>
            <person name="Deforce D."/>
            <person name="Chang C."/>
            <person name="Karol K.G."/>
            <person name="Hedrich R."/>
            <person name="Ulvskov P."/>
            <person name="Glockner G."/>
            <person name="Delwiche C.F."/>
            <person name="Petrasek J."/>
            <person name="Van de Peer Y."/>
            <person name="Friml J."/>
            <person name="Beilby M."/>
            <person name="Dolan L."/>
            <person name="Kohara Y."/>
            <person name="Sugano S."/>
            <person name="Fujiyama A."/>
            <person name="Delaux P.-M."/>
            <person name="Quint M."/>
            <person name="TheiBen G."/>
            <person name="Hagemann M."/>
            <person name="Harholt J."/>
            <person name="Dunand C."/>
            <person name="Zachgo S."/>
            <person name="Langdale J."/>
            <person name="Maumus F."/>
            <person name="Straeten D.V.D."/>
            <person name="Gould S.B."/>
            <person name="Rensing S.A."/>
        </authorList>
    </citation>
    <scope>NUCLEOTIDE SEQUENCE [LARGE SCALE GENOMIC DNA]</scope>
    <source>
        <strain evidence="1 2">S276</strain>
    </source>
</reference>
<dbReference type="OrthoDB" id="1844048at2759"/>
<dbReference type="EMBL" id="BFEA01000720">
    <property type="protein sequence ID" value="GBG89163.1"/>
    <property type="molecule type" value="Genomic_DNA"/>
</dbReference>
<evidence type="ECO:0000313" key="1">
    <source>
        <dbReference type="EMBL" id="GBG89163.1"/>
    </source>
</evidence>
<accession>A0A388M3X3</accession>